<dbReference type="SUPFAM" id="SSF53756">
    <property type="entry name" value="UDP-Glycosyltransferase/glycogen phosphorylase"/>
    <property type="match status" value="1"/>
</dbReference>
<sequence>YPFIGAIGAVLRCKKPLVVTYHMDLVGRGWKGLFFKIYTYLTLPKIVKIADKILVSSMDYAERSYLAPFLKKWSEKFVEAPFGVALPKIEENFLNNKTGETILFVGALDKAHYFKGVDILLDAVSDLKYKLIIVGDGDLRSNYEEKAKKLKIGDRVIFAGRVSSEKLSAYYQSADVFVLPSIDKSEAYGMVLLEAMAHGLPVIASNLPGVRGLVGEDRGLLVEPGDAEKLSQALTKILSDKLKCRAMGEVAKKWVEENRTIEKEINKIIEVYYDTCH</sequence>
<organism evidence="2 3">
    <name type="scientific">Candidatus Magasanikbacteria bacterium GW2011_GWA2_41_55</name>
    <dbReference type="NCBI Taxonomy" id="1619038"/>
    <lineage>
        <taxon>Bacteria</taxon>
        <taxon>Candidatus Magasanikiibacteriota</taxon>
    </lineage>
</organism>
<evidence type="ECO:0000259" key="1">
    <source>
        <dbReference type="Pfam" id="PF00534"/>
    </source>
</evidence>
<gene>
    <name evidence="2" type="ORF">UU69_C0034G0001</name>
</gene>
<reference evidence="2 3" key="1">
    <citation type="journal article" date="2015" name="Nature">
        <title>rRNA introns, odd ribosomes, and small enigmatic genomes across a large radiation of phyla.</title>
        <authorList>
            <person name="Brown C.T."/>
            <person name="Hug L.A."/>
            <person name="Thomas B.C."/>
            <person name="Sharon I."/>
            <person name="Castelle C.J."/>
            <person name="Singh A."/>
            <person name="Wilkins M.J."/>
            <person name="Williams K.H."/>
            <person name="Banfield J.F."/>
        </authorList>
    </citation>
    <scope>NUCLEOTIDE SEQUENCE [LARGE SCALE GENOMIC DNA]</scope>
</reference>
<evidence type="ECO:0000313" key="3">
    <source>
        <dbReference type="Proteomes" id="UP000034299"/>
    </source>
</evidence>
<feature type="domain" description="Glycosyl transferase family 1" evidence="1">
    <location>
        <begin position="90"/>
        <end position="254"/>
    </location>
</feature>
<dbReference type="PANTHER" id="PTHR12526">
    <property type="entry name" value="GLYCOSYLTRANSFERASE"/>
    <property type="match status" value="1"/>
</dbReference>
<dbReference type="Gene3D" id="3.40.50.2000">
    <property type="entry name" value="Glycogen Phosphorylase B"/>
    <property type="match status" value="2"/>
</dbReference>
<dbReference type="Proteomes" id="UP000034299">
    <property type="component" value="Unassembled WGS sequence"/>
</dbReference>
<feature type="non-terminal residue" evidence="2">
    <location>
        <position position="1"/>
    </location>
</feature>
<dbReference type="Pfam" id="PF00534">
    <property type="entry name" value="Glycos_transf_1"/>
    <property type="match status" value="1"/>
</dbReference>
<accession>A0A0G0YS49</accession>
<dbReference type="InterPro" id="IPR001296">
    <property type="entry name" value="Glyco_trans_1"/>
</dbReference>
<dbReference type="GO" id="GO:0016757">
    <property type="term" value="F:glycosyltransferase activity"/>
    <property type="evidence" value="ECO:0007669"/>
    <property type="project" value="InterPro"/>
</dbReference>
<keyword evidence="2" id="KW-0808">Transferase</keyword>
<comment type="caution">
    <text evidence="2">The sequence shown here is derived from an EMBL/GenBank/DDBJ whole genome shotgun (WGS) entry which is preliminary data.</text>
</comment>
<protein>
    <submittedName>
        <fullName evidence="2">Glycosyltransferase (Modular protein)</fullName>
    </submittedName>
</protein>
<proteinExistence type="predicted"/>
<evidence type="ECO:0000313" key="2">
    <source>
        <dbReference type="EMBL" id="KKS12501.1"/>
    </source>
</evidence>
<dbReference type="AlphaFoldDB" id="A0A0G0YS49"/>
<dbReference type="EMBL" id="LCBP01000034">
    <property type="protein sequence ID" value="KKS12501.1"/>
    <property type="molecule type" value="Genomic_DNA"/>
</dbReference>
<dbReference type="PANTHER" id="PTHR12526:SF634">
    <property type="entry name" value="BLL3361 PROTEIN"/>
    <property type="match status" value="1"/>
</dbReference>
<name>A0A0G0YS49_9BACT</name>